<dbReference type="AlphaFoldDB" id="A0A166IH51"/>
<dbReference type="EMBL" id="KV428006">
    <property type="protein sequence ID" value="KZT43739.1"/>
    <property type="molecule type" value="Genomic_DNA"/>
</dbReference>
<dbReference type="SUPFAM" id="SSF46689">
    <property type="entry name" value="Homeodomain-like"/>
    <property type="match status" value="1"/>
</dbReference>
<name>A0A166IH51_9AGAM</name>
<dbReference type="GO" id="GO:0000978">
    <property type="term" value="F:RNA polymerase II cis-regulatory region sequence-specific DNA binding"/>
    <property type="evidence" value="ECO:0007669"/>
    <property type="project" value="TreeGrafter"/>
</dbReference>
<dbReference type="Pfam" id="PF00046">
    <property type="entry name" value="Homeodomain"/>
    <property type="match status" value="1"/>
</dbReference>
<dbReference type="PANTHER" id="PTHR24327">
    <property type="entry name" value="HOMEOBOX PROTEIN"/>
    <property type="match status" value="1"/>
</dbReference>
<evidence type="ECO:0000256" key="6">
    <source>
        <dbReference type="SAM" id="MobiDB-lite"/>
    </source>
</evidence>
<evidence type="ECO:0000313" key="8">
    <source>
        <dbReference type="EMBL" id="KZT43739.1"/>
    </source>
</evidence>
<dbReference type="InterPro" id="IPR050460">
    <property type="entry name" value="Distal-less_Homeobox_TF"/>
</dbReference>
<evidence type="ECO:0000313" key="9">
    <source>
        <dbReference type="Proteomes" id="UP000076798"/>
    </source>
</evidence>
<evidence type="ECO:0000256" key="4">
    <source>
        <dbReference type="PROSITE-ProRule" id="PRU00108"/>
    </source>
</evidence>
<dbReference type="OrthoDB" id="6159439at2759"/>
<feature type="DNA-binding region" description="Homeobox" evidence="4">
    <location>
        <begin position="150"/>
        <end position="209"/>
    </location>
</feature>
<sequence>MPLNTANHYPEHSSDAAPHGSSLHISEGYLSPAFASRFGLPSTEYLYQSLVETGLSPSNANELRSVYKVFLQAVDMQITKNNEPALTTSLGCPDPQKPLSGQCNSAEASNDNPVNLVKAELESISTSMRSALTTTPSTDRLMGAVRSPRKGKFPKNLGSQTVAILCDAFRANSYPDQKEKNRLASATGLTYKQVHSWFQNRRYRCKKTPWLRSRLLGDKINGEPRFILPDRQKDLSDDCLSLHTSPSVSAEEEQGAAPYAHGEDGNILLSNADSRSPPEEITGTLMTSVPRLDDQTHSIRQNHETQTHRTYFEKFIDVPADTPPVTFSTDSSTFLDIFNPLGPNDDKPINRPYPSVYMPFDVEDRPFSSATRSTVNDKQLFSFPQTLWKRTDVHDPSSYVPTKQDYKSLFHSFKGLALGATQRSDRHRSTGARRRRVIAHH</sequence>
<dbReference type="GO" id="GO:0000981">
    <property type="term" value="F:DNA-binding transcription factor activity, RNA polymerase II-specific"/>
    <property type="evidence" value="ECO:0007669"/>
    <property type="project" value="TreeGrafter"/>
</dbReference>
<keyword evidence="3 4" id="KW-0539">Nucleus</keyword>
<dbReference type="InterPro" id="IPR001356">
    <property type="entry name" value="HD"/>
</dbReference>
<reference evidence="8 9" key="1">
    <citation type="journal article" date="2016" name="Mol. Biol. Evol.">
        <title>Comparative Genomics of Early-Diverging Mushroom-Forming Fungi Provides Insights into the Origins of Lignocellulose Decay Capabilities.</title>
        <authorList>
            <person name="Nagy L.G."/>
            <person name="Riley R."/>
            <person name="Tritt A."/>
            <person name="Adam C."/>
            <person name="Daum C."/>
            <person name="Floudas D."/>
            <person name="Sun H."/>
            <person name="Yadav J.S."/>
            <person name="Pangilinan J."/>
            <person name="Larsson K.H."/>
            <person name="Matsuura K."/>
            <person name="Barry K."/>
            <person name="Labutti K."/>
            <person name="Kuo R."/>
            <person name="Ohm R.A."/>
            <person name="Bhattacharya S.S."/>
            <person name="Shirouzu T."/>
            <person name="Yoshinaga Y."/>
            <person name="Martin F.M."/>
            <person name="Grigoriev I.V."/>
            <person name="Hibbett D.S."/>
        </authorList>
    </citation>
    <scope>NUCLEOTIDE SEQUENCE [LARGE SCALE GENOMIC DNA]</scope>
    <source>
        <strain evidence="8 9">HHB10207 ss-3</strain>
    </source>
</reference>
<accession>A0A166IH51</accession>
<feature type="region of interest" description="Disordered" evidence="6">
    <location>
        <begin position="243"/>
        <end position="282"/>
    </location>
</feature>
<feature type="compositionally biased region" description="Basic residues" evidence="6">
    <location>
        <begin position="429"/>
        <end position="441"/>
    </location>
</feature>
<evidence type="ECO:0000256" key="2">
    <source>
        <dbReference type="ARBA" id="ARBA00023155"/>
    </source>
</evidence>
<organism evidence="8 9">
    <name type="scientific">Sistotremastrum suecicum HHB10207 ss-3</name>
    <dbReference type="NCBI Taxonomy" id="1314776"/>
    <lineage>
        <taxon>Eukaryota</taxon>
        <taxon>Fungi</taxon>
        <taxon>Dikarya</taxon>
        <taxon>Basidiomycota</taxon>
        <taxon>Agaricomycotina</taxon>
        <taxon>Agaricomycetes</taxon>
        <taxon>Sistotremastrales</taxon>
        <taxon>Sistotremastraceae</taxon>
        <taxon>Sistotremastrum</taxon>
    </lineage>
</organism>
<dbReference type="SMART" id="SM00389">
    <property type="entry name" value="HOX"/>
    <property type="match status" value="1"/>
</dbReference>
<gene>
    <name evidence="8" type="ORF">SISSUDRAFT_1057285</name>
</gene>
<dbReference type="Proteomes" id="UP000076798">
    <property type="component" value="Unassembled WGS sequence"/>
</dbReference>
<feature type="region of interest" description="Disordered" evidence="6">
    <location>
        <begin position="421"/>
        <end position="441"/>
    </location>
</feature>
<dbReference type="PANTHER" id="PTHR24327:SF41">
    <property type="entry name" value="BRAIN-SPECIFIC HOMEOBOX PROTEIN"/>
    <property type="match status" value="1"/>
</dbReference>
<keyword evidence="2 4" id="KW-0371">Homeobox</keyword>
<dbReference type="InterPro" id="IPR009057">
    <property type="entry name" value="Homeodomain-like_sf"/>
</dbReference>
<feature type="region of interest" description="Disordered" evidence="6">
    <location>
        <begin position="1"/>
        <end position="20"/>
    </location>
</feature>
<evidence type="ECO:0000259" key="7">
    <source>
        <dbReference type="PROSITE" id="PS50071"/>
    </source>
</evidence>
<evidence type="ECO:0000256" key="3">
    <source>
        <dbReference type="ARBA" id="ARBA00023242"/>
    </source>
</evidence>
<dbReference type="GO" id="GO:0005634">
    <property type="term" value="C:nucleus"/>
    <property type="evidence" value="ECO:0007669"/>
    <property type="project" value="UniProtKB-SubCell"/>
</dbReference>
<dbReference type="Gene3D" id="1.10.10.60">
    <property type="entry name" value="Homeodomain-like"/>
    <property type="match status" value="1"/>
</dbReference>
<protein>
    <recommendedName>
        <fullName evidence="7">Homeobox domain-containing protein</fullName>
    </recommendedName>
</protein>
<evidence type="ECO:0000256" key="1">
    <source>
        <dbReference type="ARBA" id="ARBA00023125"/>
    </source>
</evidence>
<keyword evidence="1 4" id="KW-0238">DNA-binding</keyword>
<feature type="domain" description="Homeobox" evidence="7">
    <location>
        <begin position="148"/>
        <end position="208"/>
    </location>
</feature>
<dbReference type="CDD" id="cd00086">
    <property type="entry name" value="homeodomain"/>
    <property type="match status" value="1"/>
</dbReference>
<keyword evidence="9" id="KW-1185">Reference proteome</keyword>
<dbReference type="PROSITE" id="PS50071">
    <property type="entry name" value="HOMEOBOX_2"/>
    <property type="match status" value="1"/>
</dbReference>
<comment type="subcellular location">
    <subcellularLocation>
        <location evidence="4 5">Nucleus</location>
    </subcellularLocation>
</comment>
<proteinExistence type="predicted"/>
<evidence type="ECO:0000256" key="5">
    <source>
        <dbReference type="RuleBase" id="RU000682"/>
    </source>
</evidence>